<dbReference type="SUPFAM" id="SSF48403">
    <property type="entry name" value="Ankyrin repeat"/>
    <property type="match status" value="1"/>
</dbReference>
<dbReference type="SMART" id="SM00248">
    <property type="entry name" value="ANK"/>
    <property type="match status" value="2"/>
</dbReference>
<keyword evidence="1" id="KW-0040">ANK repeat</keyword>
<proteinExistence type="predicted"/>
<dbReference type="PANTHER" id="PTHR24183:SF1">
    <property type="entry name" value="FIBRONECTIN TYPE 3 AND ANKYRIN REPEAT DOMAINS PROTEIN 1"/>
    <property type="match status" value="1"/>
</dbReference>
<evidence type="ECO:0000256" key="1">
    <source>
        <dbReference type="PROSITE-ProRule" id="PRU00023"/>
    </source>
</evidence>
<protein>
    <submittedName>
        <fullName evidence="3">Uncharacterized protein</fullName>
    </submittedName>
</protein>
<dbReference type="EMBL" id="HBHP01036150">
    <property type="protein sequence ID" value="CAD9778245.1"/>
    <property type="molecule type" value="Transcribed_RNA"/>
</dbReference>
<dbReference type="AlphaFoldDB" id="A0A7S2XHL0"/>
<feature type="repeat" description="ANK" evidence="1">
    <location>
        <begin position="62"/>
        <end position="94"/>
    </location>
</feature>
<dbReference type="InterPro" id="IPR036770">
    <property type="entry name" value="Ankyrin_rpt-contain_sf"/>
</dbReference>
<sequence length="252" mass="28002">MRQRPKSPYKKVRRPKGPTVDAINMPDQDGRTTIMNAVIGNCPWLVKSLIEKKCHLNIRDSGGKTALMYAAIKGHKEVAQLLLDAKADCSLVDKKGENAYMQSQSSAIRLLIAKHAHAPEELIKDLDEKNQFGLCCLEEANKHMHAAITSTVEHVILESINEAVRYYDVALRYEPHDAKLIGMRNAARDFQRRLHVVCRSKSDDLQKSLATPRVEASKSNNSANGPTQLEQLNSEVSGKVQAAADKSTKFTS</sequence>
<name>A0A7S2XHL0_9EUKA</name>
<accession>A0A7S2XHL0</accession>
<gene>
    <name evidence="3" type="ORF">LSP00402_LOCUS22261</name>
</gene>
<evidence type="ECO:0000313" key="3">
    <source>
        <dbReference type="EMBL" id="CAD9778245.1"/>
    </source>
</evidence>
<dbReference type="Pfam" id="PF12796">
    <property type="entry name" value="Ank_2"/>
    <property type="match status" value="1"/>
</dbReference>
<dbReference type="PROSITE" id="PS50088">
    <property type="entry name" value="ANK_REPEAT"/>
    <property type="match status" value="1"/>
</dbReference>
<feature type="compositionally biased region" description="Polar residues" evidence="2">
    <location>
        <begin position="217"/>
        <end position="236"/>
    </location>
</feature>
<dbReference type="InterPro" id="IPR002110">
    <property type="entry name" value="Ankyrin_rpt"/>
</dbReference>
<reference evidence="3" key="1">
    <citation type="submission" date="2021-01" db="EMBL/GenBank/DDBJ databases">
        <authorList>
            <person name="Corre E."/>
            <person name="Pelletier E."/>
            <person name="Niang G."/>
            <person name="Scheremetjew M."/>
            <person name="Finn R."/>
            <person name="Kale V."/>
            <person name="Holt S."/>
            <person name="Cochrane G."/>
            <person name="Meng A."/>
            <person name="Brown T."/>
            <person name="Cohen L."/>
        </authorList>
    </citation>
    <scope>NUCLEOTIDE SEQUENCE</scope>
    <source>
        <strain evidence="3">CCMP622</strain>
    </source>
</reference>
<dbReference type="PROSITE" id="PS50297">
    <property type="entry name" value="ANK_REP_REGION"/>
    <property type="match status" value="1"/>
</dbReference>
<feature type="region of interest" description="Disordered" evidence="2">
    <location>
        <begin position="208"/>
        <end position="252"/>
    </location>
</feature>
<feature type="region of interest" description="Disordered" evidence="2">
    <location>
        <begin position="1"/>
        <end position="27"/>
    </location>
</feature>
<dbReference type="Gene3D" id="1.25.40.20">
    <property type="entry name" value="Ankyrin repeat-containing domain"/>
    <property type="match status" value="1"/>
</dbReference>
<dbReference type="GO" id="GO:0005634">
    <property type="term" value="C:nucleus"/>
    <property type="evidence" value="ECO:0007669"/>
    <property type="project" value="TreeGrafter"/>
</dbReference>
<dbReference type="PANTHER" id="PTHR24183">
    <property type="entry name" value="FIBRONECTIN TYPE 3 AND ANKYRIN REPEAT DOMAINS PROTEIN 1"/>
    <property type="match status" value="1"/>
</dbReference>
<organism evidence="3">
    <name type="scientific">Lotharella oceanica</name>
    <dbReference type="NCBI Taxonomy" id="641309"/>
    <lineage>
        <taxon>Eukaryota</taxon>
        <taxon>Sar</taxon>
        <taxon>Rhizaria</taxon>
        <taxon>Cercozoa</taxon>
        <taxon>Chlorarachniophyceae</taxon>
        <taxon>Lotharella</taxon>
    </lineage>
</organism>
<feature type="compositionally biased region" description="Basic residues" evidence="2">
    <location>
        <begin position="1"/>
        <end position="16"/>
    </location>
</feature>
<evidence type="ECO:0000256" key="2">
    <source>
        <dbReference type="SAM" id="MobiDB-lite"/>
    </source>
</evidence>